<dbReference type="Pfam" id="PF02970">
    <property type="entry name" value="TBCA"/>
    <property type="match status" value="1"/>
</dbReference>
<comment type="function">
    <text evidence="1">Tubulin-folding protein; involved in the early step of the tubulin folding pathway.</text>
</comment>
<dbReference type="GO" id="GO:0005829">
    <property type="term" value="C:cytosol"/>
    <property type="evidence" value="ECO:0007669"/>
    <property type="project" value="TreeGrafter"/>
</dbReference>
<evidence type="ECO:0000256" key="6">
    <source>
        <dbReference type="RuleBase" id="RU364030"/>
    </source>
</evidence>
<protein>
    <recommendedName>
        <fullName evidence="3 6">Tubulin-specific chaperone A</fullName>
    </recommendedName>
</protein>
<keyword evidence="8" id="KW-1185">Reference proteome</keyword>
<evidence type="ECO:0000313" key="9">
    <source>
        <dbReference type="WBParaSite" id="snap_masked-unitig_33031-processed-gene-0.0-mRNA-1"/>
    </source>
</evidence>
<comment type="similarity">
    <text evidence="2 6">Belongs to the TBCA family.</text>
</comment>
<keyword evidence="6" id="KW-0493">Microtubule</keyword>
<proteinExistence type="inferred from homology"/>
<dbReference type="GO" id="GO:0007021">
    <property type="term" value="P:tubulin complex assembly"/>
    <property type="evidence" value="ECO:0007669"/>
    <property type="project" value="UniProtKB-UniRule"/>
</dbReference>
<dbReference type="PANTHER" id="PTHR21500:SF0">
    <property type="entry name" value="TUBULIN-SPECIFIC CHAPERONE A"/>
    <property type="match status" value="1"/>
</dbReference>
<organism evidence="8 9">
    <name type="scientific">Macrostomum lignano</name>
    <dbReference type="NCBI Taxonomy" id="282301"/>
    <lineage>
        <taxon>Eukaryota</taxon>
        <taxon>Metazoa</taxon>
        <taxon>Spiralia</taxon>
        <taxon>Lophotrochozoa</taxon>
        <taxon>Platyhelminthes</taxon>
        <taxon>Rhabditophora</taxon>
        <taxon>Macrostomorpha</taxon>
        <taxon>Macrostomida</taxon>
        <taxon>Macrostomidae</taxon>
        <taxon>Macrostomum</taxon>
    </lineage>
</organism>
<dbReference type="GO" id="GO:0007023">
    <property type="term" value="P:post-chaperonin tubulin folding pathway"/>
    <property type="evidence" value="ECO:0007669"/>
    <property type="project" value="UniProtKB-UniRule"/>
</dbReference>
<sequence length="123" mass="14115">LQSIESILEKHYTEEELQIIACLRLNRMSADPRVKKLKVQTGVVKRISKEKASYEKEADQLAKKVQDMEASKADEYVIKKQKECLEESRQMVPDTRNRLSKALEELRSLVAEYRGCWGPGSGC</sequence>
<dbReference type="InterPro" id="IPR004226">
    <property type="entry name" value="TBCA"/>
</dbReference>
<dbReference type="Gene3D" id="1.20.58.90">
    <property type="match status" value="1"/>
</dbReference>
<dbReference type="PANTHER" id="PTHR21500">
    <property type="entry name" value="TUBULIN-SPECIFIC CHAPERONE A"/>
    <property type="match status" value="1"/>
</dbReference>
<keyword evidence="6" id="KW-0963">Cytoplasm</keyword>
<dbReference type="AlphaFoldDB" id="A0A1I8JQC3"/>
<comment type="subunit">
    <text evidence="5 6">Supercomplex made of cofactors A to E. Cofactors A and D function by capturing and stabilizing tubulin in a quasi-native conformation. Cofactor E binds to the cofactor D-tubulin complex; interaction with cofactor C then causes the release of tubulin polypeptides that are committed to the native state.</text>
</comment>
<keyword evidence="7" id="KW-0175">Coiled coil</keyword>
<dbReference type="SUPFAM" id="SSF46988">
    <property type="entry name" value="Tubulin chaperone cofactor A"/>
    <property type="match status" value="1"/>
</dbReference>
<dbReference type="InterPro" id="IPR036126">
    <property type="entry name" value="TBCA_sf"/>
</dbReference>
<dbReference type="Proteomes" id="UP000095280">
    <property type="component" value="Unplaced"/>
</dbReference>
<keyword evidence="6" id="KW-0206">Cytoskeleton</keyword>
<feature type="coiled-coil region" evidence="7">
    <location>
        <begin position="44"/>
        <end position="71"/>
    </location>
</feature>
<accession>A0A1I8JQC3</accession>
<evidence type="ECO:0000256" key="1">
    <source>
        <dbReference type="ARBA" id="ARBA00003046"/>
    </source>
</evidence>
<comment type="subcellular location">
    <subcellularLocation>
        <location evidence="6">Cytoplasm</location>
        <location evidence="6">Cytoskeleton</location>
    </subcellularLocation>
</comment>
<dbReference type="WBParaSite" id="snap_masked-unitig_33031-processed-gene-0.0-mRNA-1">
    <property type="protein sequence ID" value="snap_masked-unitig_33031-processed-gene-0.0-mRNA-1"/>
    <property type="gene ID" value="snap_masked-unitig_33031-processed-gene-0.0"/>
</dbReference>
<evidence type="ECO:0000256" key="2">
    <source>
        <dbReference type="ARBA" id="ARBA00006806"/>
    </source>
</evidence>
<evidence type="ECO:0000256" key="5">
    <source>
        <dbReference type="ARBA" id="ARBA00026055"/>
    </source>
</evidence>
<dbReference type="GO" id="GO:0005874">
    <property type="term" value="C:microtubule"/>
    <property type="evidence" value="ECO:0007669"/>
    <property type="project" value="UniProtKB-KW"/>
</dbReference>
<evidence type="ECO:0000256" key="7">
    <source>
        <dbReference type="SAM" id="Coils"/>
    </source>
</evidence>
<keyword evidence="4 6" id="KW-0143">Chaperone</keyword>
<evidence type="ECO:0000256" key="3">
    <source>
        <dbReference type="ARBA" id="ARBA00015002"/>
    </source>
</evidence>
<evidence type="ECO:0000313" key="8">
    <source>
        <dbReference type="Proteomes" id="UP000095280"/>
    </source>
</evidence>
<evidence type="ECO:0000256" key="4">
    <source>
        <dbReference type="ARBA" id="ARBA00023186"/>
    </source>
</evidence>
<name>A0A1I8JQC3_9PLAT</name>
<dbReference type="GO" id="GO:0048487">
    <property type="term" value="F:beta-tubulin binding"/>
    <property type="evidence" value="ECO:0007669"/>
    <property type="project" value="InterPro"/>
</dbReference>
<reference evidence="9" key="1">
    <citation type="submission" date="2016-11" db="UniProtKB">
        <authorList>
            <consortium name="WormBaseParasite"/>
        </authorList>
    </citation>
    <scope>IDENTIFICATION</scope>
</reference>